<dbReference type="KEGG" id="hja:BST95_17510"/>
<name>A0AAP8SP40_9GAMM</name>
<evidence type="ECO:0000256" key="8">
    <source>
        <dbReference type="ARBA" id="ARBA00023306"/>
    </source>
</evidence>
<dbReference type="GO" id="GO:0009252">
    <property type="term" value="P:peptidoglycan biosynthetic process"/>
    <property type="evidence" value="ECO:0007669"/>
    <property type="project" value="UniProtKB-UniRule"/>
</dbReference>
<dbReference type="NCBIfam" id="TIGR01133">
    <property type="entry name" value="murG"/>
    <property type="match status" value="1"/>
</dbReference>
<dbReference type="HAMAP" id="MF_00033">
    <property type="entry name" value="MurG"/>
    <property type="match status" value="1"/>
</dbReference>
<evidence type="ECO:0000313" key="14">
    <source>
        <dbReference type="Proteomes" id="UP000235162"/>
    </source>
</evidence>
<comment type="catalytic activity">
    <reaction evidence="10">
        <text>di-trans,octa-cis-undecaprenyl diphospho-N-acetyl-alpha-D-muramoyl-L-alanyl-D-glutamyl-meso-2,6-diaminopimeloyl-D-alanyl-D-alanine + UDP-N-acetyl-alpha-D-glucosamine = di-trans,octa-cis-undecaprenyl diphospho-[N-acetyl-alpha-D-glucosaminyl-(1-&gt;4)]-N-acetyl-alpha-D-muramoyl-L-alanyl-D-glutamyl-meso-2,6-diaminopimeloyl-D-alanyl-D-alanine + UDP + H(+)</text>
        <dbReference type="Rhea" id="RHEA:31227"/>
        <dbReference type="ChEBI" id="CHEBI:15378"/>
        <dbReference type="ChEBI" id="CHEBI:57705"/>
        <dbReference type="ChEBI" id="CHEBI:58223"/>
        <dbReference type="ChEBI" id="CHEBI:61387"/>
        <dbReference type="ChEBI" id="CHEBI:61388"/>
        <dbReference type="EC" id="2.4.1.227"/>
    </reaction>
</comment>
<dbReference type="InterPro" id="IPR004276">
    <property type="entry name" value="GlycoTrans_28_N"/>
</dbReference>
<dbReference type="GO" id="GO:0005975">
    <property type="term" value="P:carbohydrate metabolic process"/>
    <property type="evidence" value="ECO:0007669"/>
    <property type="project" value="InterPro"/>
</dbReference>
<comment type="subcellular location">
    <subcellularLocation>
        <location evidence="10">Cell membrane</location>
        <topology evidence="10">Peripheral membrane protein</topology>
        <orientation evidence="10">Cytoplasmic side</orientation>
    </subcellularLocation>
</comment>
<evidence type="ECO:0000256" key="10">
    <source>
        <dbReference type="HAMAP-Rule" id="MF_00033"/>
    </source>
</evidence>
<keyword evidence="1 10" id="KW-1003">Cell membrane</keyword>
<gene>
    <name evidence="10 13" type="primary">murG</name>
    <name evidence="13" type="ORF">C0029_00705</name>
</gene>
<dbReference type="Pfam" id="PF04101">
    <property type="entry name" value="Glyco_tran_28_C"/>
    <property type="match status" value="1"/>
</dbReference>
<dbReference type="Pfam" id="PF03033">
    <property type="entry name" value="Glyco_transf_28"/>
    <property type="match status" value="1"/>
</dbReference>
<keyword evidence="8 10" id="KW-0131">Cell cycle</keyword>
<dbReference type="GO" id="GO:0008360">
    <property type="term" value="P:regulation of cell shape"/>
    <property type="evidence" value="ECO:0007669"/>
    <property type="project" value="UniProtKB-KW"/>
</dbReference>
<dbReference type="GO" id="GO:0051301">
    <property type="term" value="P:cell division"/>
    <property type="evidence" value="ECO:0007669"/>
    <property type="project" value="UniProtKB-KW"/>
</dbReference>
<feature type="domain" description="Glycosyltransferase family 28 N-terminal" evidence="11">
    <location>
        <begin position="5"/>
        <end position="141"/>
    </location>
</feature>
<dbReference type="InterPro" id="IPR006009">
    <property type="entry name" value="GlcNAc_MurG"/>
</dbReference>
<keyword evidence="9 10" id="KW-0961">Cell wall biogenesis/degradation</keyword>
<evidence type="ECO:0000256" key="4">
    <source>
        <dbReference type="ARBA" id="ARBA00022679"/>
    </source>
</evidence>
<feature type="binding site" evidence="10">
    <location>
        <position position="291"/>
    </location>
    <ligand>
        <name>UDP-N-acetyl-alpha-D-glucosamine</name>
        <dbReference type="ChEBI" id="CHEBI:57705"/>
    </ligand>
</feature>
<keyword evidence="2 10" id="KW-0132">Cell division</keyword>
<dbReference type="PANTHER" id="PTHR21015:SF22">
    <property type="entry name" value="GLYCOSYLTRANSFERASE"/>
    <property type="match status" value="1"/>
</dbReference>
<evidence type="ECO:0000259" key="11">
    <source>
        <dbReference type="Pfam" id="PF03033"/>
    </source>
</evidence>
<reference evidence="13 14" key="1">
    <citation type="submission" date="2018-01" db="EMBL/GenBank/DDBJ databases">
        <title>The draft genome sequence of Halioglobus japonicus S1-36.</title>
        <authorList>
            <person name="Du Z.-J."/>
            <person name="Shi M.-J."/>
        </authorList>
    </citation>
    <scope>NUCLEOTIDE SEQUENCE [LARGE SCALE GENOMIC DNA]</scope>
    <source>
        <strain evidence="13 14">S1-36</strain>
    </source>
</reference>
<accession>A0AAP8SP40</accession>
<dbReference type="RefSeq" id="WP_084200742.1">
    <property type="nucleotide sequence ID" value="NZ_BMYL01000001.1"/>
</dbReference>
<protein>
    <recommendedName>
        <fullName evidence="10">UDP-N-acetylglucosamine--N-acetylmuramyl-(pentapeptide) pyrophosphoryl-undecaprenol N-acetylglucosamine transferase</fullName>
        <ecNumber evidence="10">2.4.1.227</ecNumber>
    </recommendedName>
    <alternativeName>
        <fullName evidence="10">Undecaprenyl-PP-MurNAc-pentapeptide-UDPGlcNAc GlcNAc transferase</fullName>
    </alternativeName>
</protein>
<dbReference type="EMBL" id="PKUR01000001">
    <property type="protein sequence ID" value="PLW87151.1"/>
    <property type="molecule type" value="Genomic_DNA"/>
</dbReference>
<feature type="binding site" evidence="10">
    <location>
        <position position="163"/>
    </location>
    <ligand>
        <name>UDP-N-acetyl-alpha-D-glucosamine</name>
        <dbReference type="ChEBI" id="CHEBI:57705"/>
    </ligand>
</feature>
<feature type="binding site" evidence="10">
    <location>
        <position position="124"/>
    </location>
    <ligand>
        <name>UDP-N-acetyl-alpha-D-glucosamine</name>
        <dbReference type="ChEBI" id="CHEBI:57705"/>
    </ligand>
</feature>
<dbReference type="SUPFAM" id="SSF53756">
    <property type="entry name" value="UDP-Glycosyltransferase/glycogen phosphorylase"/>
    <property type="match status" value="1"/>
</dbReference>
<keyword evidence="14" id="KW-1185">Reference proteome</keyword>
<evidence type="ECO:0000256" key="3">
    <source>
        <dbReference type="ARBA" id="ARBA00022676"/>
    </source>
</evidence>
<keyword evidence="4 10" id="KW-0808">Transferase</keyword>
<feature type="binding site" evidence="10">
    <location>
        <position position="191"/>
    </location>
    <ligand>
        <name>UDP-N-acetyl-alpha-D-glucosamine</name>
        <dbReference type="ChEBI" id="CHEBI:57705"/>
    </ligand>
</feature>
<dbReference type="GO" id="GO:0050511">
    <property type="term" value="F:undecaprenyldiphospho-muramoylpentapeptide beta-N-acetylglucosaminyltransferase activity"/>
    <property type="evidence" value="ECO:0007669"/>
    <property type="project" value="UniProtKB-UniRule"/>
</dbReference>
<dbReference type="PANTHER" id="PTHR21015">
    <property type="entry name" value="UDP-N-ACETYLGLUCOSAMINE--N-ACETYLMURAMYL-(PENTAPEPTIDE) PYROPHOSPHORYL-UNDECAPRENOL N-ACETYLGLUCOSAMINE TRANSFERASE 1"/>
    <property type="match status" value="1"/>
</dbReference>
<dbReference type="GO" id="GO:0071555">
    <property type="term" value="P:cell wall organization"/>
    <property type="evidence" value="ECO:0007669"/>
    <property type="project" value="UniProtKB-KW"/>
</dbReference>
<feature type="binding site" evidence="10">
    <location>
        <begin position="265"/>
        <end position="270"/>
    </location>
    <ligand>
        <name>UDP-N-acetyl-alpha-D-glucosamine</name>
        <dbReference type="ChEBI" id="CHEBI:57705"/>
    </ligand>
</feature>
<comment type="pathway">
    <text evidence="10">Cell wall biogenesis; peptidoglycan biosynthesis.</text>
</comment>
<dbReference type="CDD" id="cd03785">
    <property type="entry name" value="GT28_MurG"/>
    <property type="match status" value="1"/>
</dbReference>
<feature type="binding site" evidence="10">
    <location>
        <position position="246"/>
    </location>
    <ligand>
        <name>UDP-N-acetyl-alpha-D-glucosamine</name>
        <dbReference type="ChEBI" id="CHEBI:57705"/>
    </ligand>
</feature>
<dbReference type="GO" id="GO:0005886">
    <property type="term" value="C:plasma membrane"/>
    <property type="evidence" value="ECO:0007669"/>
    <property type="project" value="UniProtKB-SubCell"/>
</dbReference>
<keyword evidence="3 10" id="KW-0328">Glycosyltransferase</keyword>
<comment type="function">
    <text evidence="10">Cell wall formation. Catalyzes the transfer of a GlcNAc subunit on undecaprenyl-pyrophosphoryl-MurNAc-pentapeptide (lipid intermediate I) to form undecaprenyl-pyrophosphoryl-MurNAc-(pentapeptide)GlcNAc (lipid intermediate II).</text>
</comment>
<dbReference type="Proteomes" id="UP000235162">
    <property type="component" value="Unassembled WGS sequence"/>
</dbReference>
<evidence type="ECO:0000256" key="5">
    <source>
        <dbReference type="ARBA" id="ARBA00022960"/>
    </source>
</evidence>
<organism evidence="13 14">
    <name type="scientific">Halioglobus japonicus</name>
    <dbReference type="NCBI Taxonomy" id="930805"/>
    <lineage>
        <taxon>Bacteria</taxon>
        <taxon>Pseudomonadati</taxon>
        <taxon>Pseudomonadota</taxon>
        <taxon>Gammaproteobacteria</taxon>
        <taxon>Cellvibrionales</taxon>
        <taxon>Halieaceae</taxon>
        <taxon>Halioglobus</taxon>
    </lineage>
</organism>
<dbReference type="InterPro" id="IPR007235">
    <property type="entry name" value="Glyco_trans_28_C"/>
</dbReference>
<evidence type="ECO:0000256" key="6">
    <source>
        <dbReference type="ARBA" id="ARBA00022984"/>
    </source>
</evidence>
<keyword evidence="5 10" id="KW-0133">Cell shape</keyword>
<evidence type="ECO:0000256" key="7">
    <source>
        <dbReference type="ARBA" id="ARBA00023136"/>
    </source>
</evidence>
<evidence type="ECO:0000313" key="13">
    <source>
        <dbReference type="EMBL" id="PLW87151.1"/>
    </source>
</evidence>
<evidence type="ECO:0000256" key="1">
    <source>
        <dbReference type="ARBA" id="ARBA00022475"/>
    </source>
</evidence>
<feature type="domain" description="Glycosyl transferase family 28 C-terminal" evidence="12">
    <location>
        <begin position="185"/>
        <end position="348"/>
    </location>
</feature>
<comment type="caution">
    <text evidence="13">The sequence shown here is derived from an EMBL/GenBank/DDBJ whole genome shotgun (WGS) entry which is preliminary data.</text>
</comment>
<evidence type="ECO:0000256" key="9">
    <source>
        <dbReference type="ARBA" id="ARBA00023316"/>
    </source>
</evidence>
<sequence>MSAPILMMAGGTGGHVYPALAVANALRDRGHEVEWVGTSRGLEQRVVPAADIKLHHLAVRGVRGKGLLDKLQSLLALGFASVQALWLVLRLRPAAVVGMGGYVAGPAGVAAWLLRRPLLIHEQNAVAGTTNRMLQPLADVVVTGFPGAFKSDVEAIALGNPVREDIVALGEAQHYDYDGKRSLHVLVLGGSLGAKPLNETVPEAVSKLLEEGVDLRVWHQTGEAHVGPVSHAYPADHANVRVAPFIENMAEAYAWADVVICRAGALTVAELAVMARPAILVPLPHAIDDHQTANARSLADRGGAILLRQADMSVAALMQSLRGYLNHPERLRAMSAAARAVAAPDATARVTDRCEELFRDK</sequence>
<dbReference type="AlphaFoldDB" id="A0AAP8SP40"/>
<proteinExistence type="inferred from homology"/>
<feature type="binding site" evidence="10">
    <location>
        <begin position="12"/>
        <end position="14"/>
    </location>
    <ligand>
        <name>UDP-N-acetyl-alpha-D-glucosamine</name>
        <dbReference type="ChEBI" id="CHEBI:57705"/>
    </ligand>
</feature>
<evidence type="ECO:0000256" key="2">
    <source>
        <dbReference type="ARBA" id="ARBA00022618"/>
    </source>
</evidence>
<keyword evidence="6 10" id="KW-0573">Peptidoglycan synthesis</keyword>
<comment type="similarity">
    <text evidence="10">Belongs to the glycosyltransferase 28 family. MurG subfamily.</text>
</comment>
<dbReference type="EC" id="2.4.1.227" evidence="10"/>
<dbReference type="Gene3D" id="3.40.50.2000">
    <property type="entry name" value="Glycogen Phosphorylase B"/>
    <property type="match status" value="2"/>
</dbReference>
<keyword evidence="7 10" id="KW-0472">Membrane</keyword>
<evidence type="ECO:0000259" key="12">
    <source>
        <dbReference type="Pfam" id="PF04101"/>
    </source>
</evidence>